<sequence length="155" mass="17699">MKKLLKVILPPFIGFFIFFTGVRYSSVYFQLKIDEMGLGNLKSFMAFYRYTLPLLFVIALLTQVLIIVPVWRGMLAKTVADKINIILDLCFICLLFALGIGYAIWDPQAGIHNLAKLVGFMLAVQLAYWLINLVILLLLEEKPEKHESQEVAETE</sequence>
<organism evidence="2 3">
    <name type="scientific">Mucilaginibacter xinganensis</name>
    <dbReference type="NCBI Taxonomy" id="1234841"/>
    <lineage>
        <taxon>Bacteria</taxon>
        <taxon>Pseudomonadati</taxon>
        <taxon>Bacteroidota</taxon>
        <taxon>Sphingobacteriia</taxon>
        <taxon>Sphingobacteriales</taxon>
        <taxon>Sphingobacteriaceae</taxon>
        <taxon>Mucilaginibacter</taxon>
    </lineage>
</organism>
<keyword evidence="1" id="KW-0472">Membrane</keyword>
<feature type="transmembrane region" description="Helical" evidence="1">
    <location>
        <begin position="7"/>
        <end position="27"/>
    </location>
</feature>
<evidence type="ECO:0000313" key="3">
    <source>
        <dbReference type="Proteomes" id="UP000215002"/>
    </source>
</evidence>
<protein>
    <submittedName>
        <fullName evidence="2">Uncharacterized protein</fullName>
    </submittedName>
</protein>
<dbReference type="RefSeq" id="WP_094571511.1">
    <property type="nucleotide sequence ID" value="NZ_CP022743.1"/>
</dbReference>
<dbReference type="KEGG" id="muc:MuYL_3421"/>
<evidence type="ECO:0000256" key="1">
    <source>
        <dbReference type="SAM" id="Phobius"/>
    </source>
</evidence>
<keyword evidence="1" id="KW-1133">Transmembrane helix</keyword>
<dbReference type="Proteomes" id="UP000215002">
    <property type="component" value="Chromosome"/>
</dbReference>
<evidence type="ECO:0000313" key="2">
    <source>
        <dbReference type="EMBL" id="ASU35306.1"/>
    </source>
</evidence>
<feature type="transmembrane region" description="Helical" evidence="1">
    <location>
        <begin position="47"/>
        <end position="71"/>
    </location>
</feature>
<feature type="transmembrane region" description="Helical" evidence="1">
    <location>
        <begin position="117"/>
        <end position="139"/>
    </location>
</feature>
<dbReference type="OrthoDB" id="793926at2"/>
<reference evidence="2 3" key="1">
    <citation type="submission" date="2017-08" db="EMBL/GenBank/DDBJ databases">
        <title>Complete genome sequence of Mucilaginibacter sp. strain BJC16-A31.</title>
        <authorList>
            <consortium name="Henan University of Science and Technology"/>
            <person name="You X."/>
        </authorList>
    </citation>
    <scope>NUCLEOTIDE SEQUENCE [LARGE SCALE GENOMIC DNA]</scope>
    <source>
        <strain evidence="2 3">BJC16-A31</strain>
    </source>
</reference>
<proteinExistence type="predicted"/>
<gene>
    <name evidence="2" type="ORF">MuYL_3421</name>
</gene>
<accession>A0A223NZQ1</accession>
<dbReference type="AlphaFoldDB" id="A0A223NZQ1"/>
<name>A0A223NZQ1_9SPHI</name>
<feature type="transmembrane region" description="Helical" evidence="1">
    <location>
        <begin position="83"/>
        <end position="105"/>
    </location>
</feature>
<dbReference type="EMBL" id="CP022743">
    <property type="protein sequence ID" value="ASU35306.1"/>
    <property type="molecule type" value="Genomic_DNA"/>
</dbReference>
<keyword evidence="1" id="KW-0812">Transmembrane</keyword>
<keyword evidence="3" id="KW-1185">Reference proteome</keyword>